<name>A0AAE3FTI1_9EURY</name>
<keyword evidence="1" id="KW-0418">Kinase</keyword>
<dbReference type="AlphaFoldDB" id="A0AAE3FTI1"/>
<gene>
    <name evidence="1" type="ORF">AArcSt11_13885</name>
</gene>
<comment type="caution">
    <text evidence="1">The sequence shown here is derived from an EMBL/GenBank/DDBJ whole genome shotgun (WGS) entry which is preliminary data.</text>
</comment>
<dbReference type="Pfam" id="PF03881">
    <property type="entry name" value="Fructosamin_kin"/>
    <property type="match status" value="1"/>
</dbReference>
<dbReference type="SUPFAM" id="SSF56112">
    <property type="entry name" value="Protein kinase-like (PK-like)"/>
    <property type="match status" value="1"/>
</dbReference>
<dbReference type="PANTHER" id="PTHR12149">
    <property type="entry name" value="FRUCTOSAMINE 3 KINASE-RELATED PROTEIN"/>
    <property type="match status" value="1"/>
</dbReference>
<dbReference type="Proteomes" id="UP001202674">
    <property type="component" value="Unassembled WGS sequence"/>
</dbReference>
<evidence type="ECO:0000313" key="2">
    <source>
        <dbReference type="Proteomes" id="UP001202674"/>
    </source>
</evidence>
<dbReference type="PANTHER" id="PTHR12149:SF8">
    <property type="entry name" value="PROTEIN-RIBULOSAMINE 3-KINASE"/>
    <property type="match status" value="1"/>
</dbReference>
<organism evidence="1 2">
    <name type="scientific">Natranaeroarchaeum aerophilus</name>
    <dbReference type="NCBI Taxonomy" id="2917711"/>
    <lineage>
        <taxon>Archaea</taxon>
        <taxon>Methanobacteriati</taxon>
        <taxon>Methanobacteriota</taxon>
        <taxon>Stenosarchaea group</taxon>
        <taxon>Halobacteria</taxon>
        <taxon>Halobacteriales</taxon>
        <taxon>Natronoarchaeaceae</taxon>
        <taxon>Natranaeroarchaeum</taxon>
    </lineage>
</organism>
<accession>A0AAE3FTI1</accession>
<dbReference type="Gene3D" id="3.90.1200.10">
    <property type="match status" value="1"/>
</dbReference>
<keyword evidence="2" id="KW-1185">Reference proteome</keyword>
<evidence type="ECO:0000313" key="1">
    <source>
        <dbReference type="EMBL" id="MCL9814745.1"/>
    </source>
</evidence>
<protein>
    <submittedName>
        <fullName evidence="1">Fructosamine kinase family protein</fullName>
    </submittedName>
</protein>
<dbReference type="PIRSF" id="PIRSF006221">
    <property type="entry name" value="Ketosamine-3-kinase"/>
    <property type="match status" value="1"/>
</dbReference>
<dbReference type="Gene3D" id="3.30.200.20">
    <property type="entry name" value="Phosphorylase Kinase, domain 1"/>
    <property type="match status" value="1"/>
</dbReference>
<dbReference type="GO" id="GO:0016301">
    <property type="term" value="F:kinase activity"/>
    <property type="evidence" value="ECO:0007669"/>
    <property type="project" value="UniProtKB-KW"/>
</dbReference>
<dbReference type="InterPro" id="IPR016477">
    <property type="entry name" value="Fructo-/Ketosamine-3-kinase"/>
</dbReference>
<dbReference type="EMBL" id="JAKRVY010000008">
    <property type="protein sequence ID" value="MCL9814745.1"/>
    <property type="molecule type" value="Genomic_DNA"/>
</dbReference>
<dbReference type="RefSeq" id="WP_250597942.1">
    <property type="nucleotide sequence ID" value="NZ_JAKRVY010000008.1"/>
</dbReference>
<reference evidence="1 2" key="1">
    <citation type="journal article" date="2022" name="Syst. Appl. Microbiol.">
        <title>Natronocalculus amylovorans gen. nov., sp. nov., and Natranaeroarchaeum aerophilus sp. nov., dominant culturable amylolytic natronoarchaea from hypersaline soda lakes in southwestern Siberia.</title>
        <authorList>
            <person name="Sorokin D.Y."/>
            <person name="Elcheninov A.G."/>
            <person name="Khizhniak T.V."/>
            <person name="Koenen M."/>
            <person name="Bale N.J."/>
            <person name="Damste J.S.S."/>
            <person name="Kublanov I.V."/>
        </authorList>
    </citation>
    <scope>NUCLEOTIDE SEQUENCE [LARGE SCALE GENOMIC DNA]</scope>
    <source>
        <strain evidence="1 2">AArc-St1-1</strain>
    </source>
</reference>
<keyword evidence="1" id="KW-0808">Transferase</keyword>
<dbReference type="InterPro" id="IPR011009">
    <property type="entry name" value="Kinase-like_dom_sf"/>
</dbReference>
<sequence>MKDESSLPDADAVGDRVATALDATVRSVTELDGGLVGRVFRVDFADRAPVAAKVDDSPLENEARMLRWLAAETQLPVPDVYYVESDLLVMEYVEGDGVFDERAERDLADHLAALHDVTADAYGFEFDTLSGPFIQSNPWTDSWIEFFRDQRLRPFARAAHEDGSLTDEGLARIRRLADRLDDLLVEPPSPSLVHGDLHPGNVVVADGAVQAVIDPAIYFGHDELGLAYVQRSPEIGEAFLDQYRQTRSIDAGYFEGRKDVYTVFHVLENVRYFGAEVRPRLDEALDAVGL</sequence>
<proteinExistence type="predicted"/>